<evidence type="ECO:0000256" key="1">
    <source>
        <dbReference type="SAM" id="Coils"/>
    </source>
</evidence>
<keyword evidence="3" id="KW-0012">Acyltransferase</keyword>
<keyword evidence="3" id="KW-0808">Transferase</keyword>
<keyword evidence="2" id="KW-1133">Transmembrane helix</keyword>
<comment type="caution">
    <text evidence="3">The sequence shown here is derived from an EMBL/GenBank/DDBJ whole genome shotgun (WGS) entry which is preliminary data.</text>
</comment>
<evidence type="ECO:0000256" key="2">
    <source>
        <dbReference type="SAM" id="Phobius"/>
    </source>
</evidence>
<feature type="transmembrane region" description="Helical" evidence="2">
    <location>
        <begin position="6"/>
        <end position="25"/>
    </location>
</feature>
<sequence length="217" mass="24481">MGYGHLYVEVLLFAVIVFLFSQKSYKPPKKPLTEKEIDDLCEEWVPEPLIPPITEDMQYEPPVLERTSTPLLTSPPSEGSLTDILVRKPSSSSAPSIVDPKVLLELFSMYREWQEENVKKLSQKQEEIENKIEIADALSVKLKQRFNYSVTAMKTFSQHLCGVHALQVEIGELKGRLTEVISNCDAVCKRISAEGPESLRSSVKPLVICTAHQEHQS</sequence>
<evidence type="ECO:0000313" key="3">
    <source>
        <dbReference type="EMBL" id="PRQ57888.1"/>
    </source>
</evidence>
<organism evidence="3 4">
    <name type="scientific">Rosa chinensis</name>
    <name type="common">China rose</name>
    <dbReference type="NCBI Taxonomy" id="74649"/>
    <lineage>
        <taxon>Eukaryota</taxon>
        <taxon>Viridiplantae</taxon>
        <taxon>Streptophyta</taxon>
        <taxon>Embryophyta</taxon>
        <taxon>Tracheophyta</taxon>
        <taxon>Spermatophyta</taxon>
        <taxon>Magnoliopsida</taxon>
        <taxon>eudicotyledons</taxon>
        <taxon>Gunneridae</taxon>
        <taxon>Pentapetalae</taxon>
        <taxon>rosids</taxon>
        <taxon>fabids</taxon>
        <taxon>Rosales</taxon>
        <taxon>Rosaceae</taxon>
        <taxon>Rosoideae</taxon>
        <taxon>Rosoideae incertae sedis</taxon>
        <taxon>Rosa</taxon>
    </lineage>
</organism>
<dbReference type="Proteomes" id="UP000238479">
    <property type="component" value="Chromosome 1"/>
</dbReference>
<gene>
    <name evidence="3" type="ORF">RchiOBHm_Chr1g0353231</name>
</gene>
<dbReference type="AlphaFoldDB" id="A0A2P6SGS4"/>
<dbReference type="EC" id="2.3.1.50" evidence="3"/>
<accession>A0A2P6SGS4</accession>
<protein>
    <submittedName>
        <fullName evidence="3">Putative serine C-palmitoyltransferase</fullName>
        <ecNumber evidence="3">2.3.1.50</ecNumber>
    </submittedName>
</protein>
<keyword evidence="2" id="KW-0812">Transmembrane</keyword>
<keyword evidence="1" id="KW-0175">Coiled coil</keyword>
<proteinExistence type="predicted"/>
<dbReference type="Gramene" id="PRQ57888">
    <property type="protein sequence ID" value="PRQ57888"/>
    <property type="gene ID" value="RchiOBHm_Chr1g0353231"/>
</dbReference>
<reference evidence="3 4" key="1">
    <citation type="journal article" date="2018" name="Nat. Genet.">
        <title>The Rosa genome provides new insights in the design of modern roses.</title>
        <authorList>
            <person name="Bendahmane M."/>
        </authorList>
    </citation>
    <scope>NUCLEOTIDE SEQUENCE [LARGE SCALE GENOMIC DNA]</scope>
    <source>
        <strain evidence="4">cv. Old Blush</strain>
    </source>
</reference>
<feature type="coiled-coil region" evidence="1">
    <location>
        <begin position="111"/>
        <end position="138"/>
    </location>
</feature>
<evidence type="ECO:0000313" key="4">
    <source>
        <dbReference type="Proteomes" id="UP000238479"/>
    </source>
</evidence>
<dbReference type="EMBL" id="PDCK01000039">
    <property type="protein sequence ID" value="PRQ57888.1"/>
    <property type="molecule type" value="Genomic_DNA"/>
</dbReference>
<dbReference type="GO" id="GO:0004758">
    <property type="term" value="F:serine C-palmitoyltransferase activity"/>
    <property type="evidence" value="ECO:0007669"/>
    <property type="project" value="UniProtKB-EC"/>
</dbReference>
<keyword evidence="4" id="KW-1185">Reference proteome</keyword>
<name>A0A2P6SGS4_ROSCH</name>
<dbReference type="PANTHER" id="PTHR36409">
    <property type="entry name" value="EXPRESSED PROTEIN"/>
    <property type="match status" value="1"/>
</dbReference>
<dbReference type="PANTHER" id="PTHR36409:SF1">
    <property type="entry name" value="BLOC-1-RELATED COMPLEX SUBUNIT 5"/>
    <property type="match status" value="1"/>
</dbReference>
<keyword evidence="2" id="KW-0472">Membrane</keyword>